<feature type="domain" description="BZIP" evidence="5">
    <location>
        <begin position="114"/>
        <end position="166"/>
    </location>
</feature>
<dbReference type="PANTHER" id="PTHR22952">
    <property type="entry name" value="CAMP-RESPONSE ELEMENT BINDING PROTEIN-RELATED"/>
    <property type="match status" value="1"/>
</dbReference>
<keyword evidence="4" id="KW-0175">Coiled coil</keyword>
<dbReference type="Gene3D" id="1.20.5.170">
    <property type="match status" value="1"/>
</dbReference>
<evidence type="ECO:0000259" key="5">
    <source>
        <dbReference type="PROSITE" id="PS50217"/>
    </source>
</evidence>
<evidence type="ECO:0000313" key="6">
    <source>
        <dbReference type="Proteomes" id="UP000504609"/>
    </source>
</evidence>
<sequence length="196" mass="22467">MKKPNQIFRTAAAAKVVANPIHMSAMDMDSKLDGPSTPSGGVDDVWREKAVEEMMRWEDFIGVKAQEDVRILNPLNCFPQFEEEMIVGFGNGGEISGRSGKRRRAPMEPMDEAALQRQRRMIKNRESAARSRERKHAHQVELELIAARLEEENHRLLKQKAERGKERLKQLMETVIPVVEKRRPPRVLCPGHSFEC</sequence>
<organism evidence="6 7">
    <name type="scientific">Cucurbita moschata</name>
    <name type="common">Winter crookneck squash</name>
    <name type="synonym">Cucurbita pepo var. moschata</name>
    <dbReference type="NCBI Taxonomy" id="3662"/>
    <lineage>
        <taxon>Eukaryota</taxon>
        <taxon>Viridiplantae</taxon>
        <taxon>Streptophyta</taxon>
        <taxon>Embryophyta</taxon>
        <taxon>Tracheophyta</taxon>
        <taxon>Spermatophyta</taxon>
        <taxon>Magnoliopsida</taxon>
        <taxon>eudicotyledons</taxon>
        <taxon>Gunneridae</taxon>
        <taxon>Pentapetalae</taxon>
        <taxon>rosids</taxon>
        <taxon>fabids</taxon>
        <taxon>Cucurbitales</taxon>
        <taxon>Cucurbitaceae</taxon>
        <taxon>Cucurbiteae</taxon>
        <taxon>Cucurbita</taxon>
    </lineage>
</organism>
<name>A0A6J1EHB8_CUCMO</name>
<gene>
    <name evidence="7" type="primary">LOC111433378</name>
</gene>
<dbReference type="KEGG" id="cmos:111433378"/>
<dbReference type="SMART" id="SM00338">
    <property type="entry name" value="BRLZ"/>
    <property type="match status" value="1"/>
</dbReference>
<keyword evidence="2" id="KW-0238">DNA-binding</keyword>
<proteinExistence type="predicted"/>
<evidence type="ECO:0000256" key="1">
    <source>
        <dbReference type="ARBA" id="ARBA00004123"/>
    </source>
</evidence>
<dbReference type="GO" id="GO:0003677">
    <property type="term" value="F:DNA binding"/>
    <property type="evidence" value="ECO:0007669"/>
    <property type="project" value="UniProtKB-KW"/>
</dbReference>
<dbReference type="GO" id="GO:0045893">
    <property type="term" value="P:positive regulation of DNA-templated transcription"/>
    <property type="evidence" value="ECO:0007669"/>
    <property type="project" value="InterPro"/>
</dbReference>
<dbReference type="InterPro" id="IPR043452">
    <property type="entry name" value="BZIP46-like"/>
</dbReference>
<dbReference type="SUPFAM" id="SSF57959">
    <property type="entry name" value="Leucine zipper domain"/>
    <property type="match status" value="1"/>
</dbReference>
<dbReference type="InterPro" id="IPR046347">
    <property type="entry name" value="bZIP_sf"/>
</dbReference>
<keyword evidence="3" id="KW-0539">Nucleus</keyword>
<dbReference type="PANTHER" id="PTHR22952:SF184">
    <property type="entry name" value="G-BOX-BINDING FACTOR 4"/>
    <property type="match status" value="1"/>
</dbReference>
<feature type="coiled-coil region" evidence="4">
    <location>
        <begin position="139"/>
        <end position="174"/>
    </location>
</feature>
<dbReference type="GO" id="GO:0005634">
    <property type="term" value="C:nucleus"/>
    <property type="evidence" value="ECO:0007669"/>
    <property type="project" value="UniProtKB-SubCell"/>
</dbReference>
<dbReference type="Proteomes" id="UP000504609">
    <property type="component" value="Unplaced"/>
</dbReference>
<dbReference type="PROSITE" id="PS50217">
    <property type="entry name" value="BZIP"/>
    <property type="match status" value="1"/>
</dbReference>
<accession>A0A6J1EHB8</accession>
<protein>
    <submittedName>
        <fullName evidence="7">G-box-binding factor 4-like isoform X1</fullName>
    </submittedName>
</protein>
<keyword evidence="6" id="KW-1185">Reference proteome</keyword>
<dbReference type="RefSeq" id="XP_022926188.1">
    <property type="nucleotide sequence ID" value="XM_023070420.1"/>
</dbReference>
<dbReference type="CDD" id="cd14707">
    <property type="entry name" value="bZIP_plant_BZIP46"/>
    <property type="match status" value="1"/>
</dbReference>
<evidence type="ECO:0000256" key="4">
    <source>
        <dbReference type="SAM" id="Coils"/>
    </source>
</evidence>
<evidence type="ECO:0000313" key="7">
    <source>
        <dbReference type="RefSeq" id="XP_022926188.1"/>
    </source>
</evidence>
<dbReference type="AlphaFoldDB" id="A0A6J1EHB8"/>
<dbReference type="InterPro" id="IPR004827">
    <property type="entry name" value="bZIP"/>
</dbReference>
<dbReference type="GeneID" id="111433378"/>
<dbReference type="PROSITE" id="PS00036">
    <property type="entry name" value="BZIP_BASIC"/>
    <property type="match status" value="1"/>
</dbReference>
<dbReference type="GO" id="GO:0003700">
    <property type="term" value="F:DNA-binding transcription factor activity"/>
    <property type="evidence" value="ECO:0007669"/>
    <property type="project" value="InterPro"/>
</dbReference>
<comment type="subcellular location">
    <subcellularLocation>
        <location evidence="1">Nucleus</location>
    </subcellularLocation>
</comment>
<evidence type="ECO:0000256" key="2">
    <source>
        <dbReference type="ARBA" id="ARBA00023125"/>
    </source>
</evidence>
<dbReference type="Pfam" id="PF00170">
    <property type="entry name" value="bZIP_1"/>
    <property type="match status" value="1"/>
</dbReference>
<evidence type="ECO:0000256" key="3">
    <source>
        <dbReference type="ARBA" id="ARBA00023242"/>
    </source>
</evidence>
<reference evidence="7" key="1">
    <citation type="submission" date="2025-08" db="UniProtKB">
        <authorList>
            <consortium name="RefSeq"/>
        </authorList>
    </citation>
    <scope>IDENTIFICATION</scope>
    <source>
        <tissue evidence="7">Young leaves</tissue>
    </source>
</reference>